<dbReference type="InterPro" id="IPR006016">
    <property type="entry name" value="UspA"/>
</dbReference>
<feature type="domain" description="UspA" evidence="1">
    <location>
        <begin position="3"/>
        <end position="66"/>
    </location>
</feature>
<organism evidence="2 3">
    <name type="scientific">candidate division MSBL1 archaeon SCGC-AAA259I09</name>
    <dbReference type="NCBI Taxonomy" id="1698267"/>
    <lineage>
        <taxon>Archaea</taxon>
        <taxon>Methanobacteriati</taxon>
        <taxon>Methanobacteriota</taxon>
        <taxon>candidate division MSBL1</taxon>
    </lineage>
</organism>
<dbReference type="SUPFAM" id="SSF52402">
    <property type="entry name" value="Adenine nucleotide alpha hydrolases-like"/>
    <property type="match status" value="1"/>
</dbReference>
<dbReference type="Gene3D" id="3.40.50.620">
    <property type="entry name" value="HUPs"/>
    <property type="match status" value="1"/>
</dbReference>
<dbReference type="InterPro" id="IPR014729">
    <property type="entry name" value="Rossmann-like_a/b/a_fold"/>
</dbReference>
<evidence type="ECO:0000259" key="1">
    <source>
        <dbReference type="Pfam" id="PF00582"/>
    </source>
</evidence>
<dbReference type="Pfam" id="PF00582">
    <property type="entry name" value="Usp"/>
    <property type="match status" value="1"/>
</dbReference>
<accession>A0A133UVB5</accession>
<evidence type="ECO:0000313" key="3">
    <source>
        <dbReference type="Proteomes" id="UP000070463"/>
    </source>
</evidence>
<dbReference type="EMBL" id="LHXR01000007">
    <property type="protein sequence ID" value="KXA98153.1"/>
    <property type="molecule type" value="Genomic_DNA"/>
</dbReference>
<evidence type="ECO:0000313" key="2">
    <source>
        <dbReference type="EMBL" id="KXA98153.1"/>
    </source>
</evidence>
<gene>
    <name evidence="2" type="ORF">AKJ37_01125</name>
</gene>
<proteinExistence type="predicted"/>
<dbReference type="AlphaFoldDB" id="A0A133UVB5"/>
<keyword evidence="3" id="KW-1185">Reference proteome</keyword>
<dbReference type="Proteomes" id="UP000070463">
    <property type="component" value="Unassembled WGS sequence"/>
</dbReference>
<reference evidence="2 3" key="1">
    <citation type="journal article" date="2016" name="Sci. Rep.">
        <title>Metabolic traits of an uncultured archaeal lineage -MSBL1- from brine pools of the Red Sea.</title>
        <authorList>
            <person name="Mwirichia R."/>
            <person name="Alam I."/>
            <person name="Rashid M."/>
            <person name="Vinu M."/>
            <person name="Ba-Alawi W."/>
            <person name="Anthony Kamau A."/>
            <person name="Kamanda Ngugi D."/>
            <person name="Goker M."/>
            <person name="Klenk H.P."/>
            <person name="Bajic V."/>
            <person name="Stingl U."/>
        </authorList>
    </citation>
    <scope>NUCLEOTIDE SEQUENCE [LARGE SCALE GENOMIC DNA]</scope>
    <source>
        <strain evidence="2">SCGC-AAA259I09</strain>
    </source>
</reference>
<name>A0A133UVB5_9EURY</name>
<protein>
    <recommendedName>
        <fullName evidence="1">UspA domain-containing protein</fullName>
    </recommendedName>
</protein>
<sequence>MDAAKKGISIELLFAVGNPTKEVIKAIEEHSIQLVVIESLREKISEIFWGDEVKYLKERAPCEVLTI</sequence>
<comment type="caution">
    <text evidence="2">The sequence shown here is derived from an EMBL/GenBank/DDBJ whole genome shotgun (WGS) entry which is preliminary data.</text>
</comment>